<dbReference type="UniPathway" id="UPA00158">
    <property type="reaction ID" value="UER00270"/>
</dbReference>
<dbReference type="OrthoDB" id="288726at2759"/>
<name>A0A7J6M3S5_PEROL</name>
<dbReference type="NCBIfam" id="TIGR01229">
    <property type="entry name" value="rocF_arginase"/>
    <property type="match status" value="1"/>
</dbReference>
<comment type="cofactor">
    <cofactor evidence="11">
        <name>Mn(2+)</name>
        <dbReference type="ChEBI" id="CHEBI:29035"/>
    </cofactor>
    <text evidence="11">Binds 2 manganese ions per subunit.</text>
</comment>
<evidence type="ECO:0000256" key="12">
    <source>
        <dbReference type="SAM" id="MobiDB-lite"/>
    </source>
</evidence>
<dbReference type="PRINTS" id="PR00116">
    <property type="entry name" value="ARGINASE"/>
</dbReference>
<dbReference type="Pfam" id="PF00491">
    <property type="entry name" value="Arginase"/>
    <property type="match status" value="1"/>
</dbReference>
<keyword evidence="6 10" id="KW-0378">Hydrolase</keyword>
<dbReference type="CDD" id="cd09989">
    <property type="entry name" value="Arginase"/>
    <property type="match status" value="1"/>
</dbReference>
<evidence type="ECO:0000313" key="13">
    <source>
        <dbReference type="EMBL" id="KAF4666213.1"/>
    </source>
</evidence>
<evidence type="ECO:0000256" key="5">
    <source>
        <dbReference type="ARBA" id="ARBA00022723"/>
    </source>
</evidence>
<dbReference type="PANTHER" id="PTHR43782">
    <property type="entry name" value="ARGINASE"/>
    <property type="match status" value="1"/>
</dbReference>
<keyword evidence="4 11" id="KW-0056">Arginine metabolism</keyword>
<evidence type="ECO:0000256" key="2">
    <source>
        <dbReference type="ARBA" id="ARBA00012168"/>
    </source>
</evidence>
<evidence type="ECO:0000256" key="4">
    <source>
        <dbReference type="ARBA" id="ARBA00022503"/>
    </source>
</evidence>
<dbReference type="Proteomes" id="UP000572268">
    <property type="component" value="Unassembled WGS sequence"/>
</dbReference>
<dbReference type="InterPro" id="IPR023696">
    <property type="entry name" value="Ureohydrolase_dom_sf"/>
</dbReference>
<reference evidence="15 16" key="1">
    <citation type="submission" date="2020-04" db="EMBL/GenBank/DDBJ databases">
        <title>Perkinsus olseni comparative genomics.</title>
        <authorList>
            <person name="Bogema D.R."/>
        </authorList>
    </citation>
    <scope>NUCLEOTIDE SEQUENCE [LARGE SCALE GENOMIC DNA]</scope>
    <source>
        <strain evidence="13">ATCC PRA-179</strain>
        <strain evidence="14">ATCC PRA-31</strain>
    </source>
</reference>
<dbReference type="PANTHER" id="PTHR43782:SF3">
    <property type="entry name" value="ARGINASE"/>
    <property type="match status" value="1"/>
</dbReference>
<keyword evidence="5 11" id="KW-0479">Metal-binding</keyword>
<dbReference type="GO" id="GO:0005634">
    <property type="term" value="C:nucleus"/>
    <property type="evidence" value="ECO:0007669"/>
    <property type="project" value="TreeGrafter"/>
</dbReference>
<dbReference type="FunFam" id="3.40.800.10:FF:000012">
    <property type="entry name" value="Arginase"/>
    <property type="match status" value="1"/>
</dbReference>
<keyword evidence="7 11" id="KW-0464">Manganese</keyword>
<dbReference type="GO" id="GO:0006525">
    <property type="term" value="P:arginine metabolic process"/>
    <property type="evidence" value="ECO:0007669"/>
    <property type="project" value="UniProtKB-KW"/>
</dbReference>
<gene>
    <name evidence="14" type="ORF">FOL46_008881</name>
    <name evidence="13" type="ORF">FOZ61_010030</name>
</gene>
<comment type="caution">
    <text evidence="13">The sequence shown here is derived from an EMBL/GenBank/DDBJ whole genome shotgun (WGS) entry which is preliminary data.</text>
</comment>
<evidence type="ECO:0000313" key="15">
    <source>
        <dbReference type="Proteomes" id="UP000570595"/>
    </source>
</evidence>
<dbReference type="Proteomes" id="UP000570595">
    <property type="component" value="Unassembled WGS sequence"/>
</dbReference>
<organism evidence="13 15">
    <name type="scientific">Perkinsus olseni</name>
    <name type="common">Perkinsus atlanticus</name>
    <dbReference type="NCBI Taxonomy" id="32597"/>
    <lineage>
        <taxon>Eukaryota</taxon>
        <taxon>Sar</taxon>
        <taxon>Alveolata</taxon>
        <taxon>Perkinsozoa</taxon>
        <taxon>Perkinsea</taxon>
        <taxon>Perkinsida</taxon>
        <taxon>Perkinsidae</taxon>
        <taxon>Perkinsus</taxon>
    </lineage>
</organism>
<feature type="region of interest" description="Disordered" evidence="12">
    <location>
        <begin position="326"/>
        <end position="348"/>
    </location>
</feature>
<evidence type="ECO:0000256" key="8">
    <source>
        <dbReference type="ARBA" id="ARBA00047391"/>
    </source>
</evidence>
<evidence type="ECO:0000256" key="11">
    <source>
        <dbReference type="RuleBase" id="RU361159"/>
    </source>
</evidence>
<dbReference type="InterPro" id="IPR020855">
    <property type="entry name" value="Ureohydrolase_Mn_BS"/>
</dbReference>
<comment type="similarity">
    <text evidence="9 10">Belongs to the arginase family.</text>
</comment>
<evidence type="ECO:0000256" key="1">
    <source>
        <dbReference type="ARBA" id="ARBA00005098"/>
    </source>
</evidence>
<dbReference type="PROSITE" id="PS01053">
    <property type="entry name" value="ARGINASE_1"/>
    <property type="match status" value="1"/>
</dbReference>
<dbReference type="EMBL" id="JABANN010000075">
    <property type="protein sequence ID" value="KAF4672488.1"/>
    <property type="molecule type" value="Genomic_DNA"/>
</dbReference>
<comment type="pathway">
    <text evidence="1">Nitrogen metabolism; urea cycle; L-ornithine and urea from L-arginine: step 1/1.</text>
</comment>
<evidence type="ECO:0000256" key="7">
    <source>
        <dbReference type="ARBA" id="ARBA00023211"/>
    </source>
</evidence>
<sequence length="389" mass="42276">MGSSFSTMLGCDGPSFSLREPKTLAMIGAPISEGQDYDSGVDKAPQALRDGGVEAVVKAVGWDFEDRGDLDFEVLGNIAVPNAPAVPPSRATIPYYDDAKIKNCERIGRACGHIFDAVYNAASEGKFVLTVGGDHSLACPTISGIMRARPDTCVVWVDAHGDCNHPGTSPSGNYHGMPAAHAMGWFEKRARGFEWMDSHLTHPLQEDRIVFIGLRDIDPEERRLLRQSRVKCFTMTDVDRLGISAVMEEALKHINPKGDRPIHLSLDIDGIDPVIAPGTGTKAKGGLTYRESHYICERLAMTGQLGSMDLVEINPVMDMNILRKSKDMASPKSTTSPHPLHMHPIDDGSKLADSELEEHLHGDNPLIRGPPTVRLGLELVESALGKTII</sequence>
<dbReference type="InterPro" id="IPR014033">
    <property type="entry name" value="Arginase"/>
</dbReference>
<dbReference type="InterPro" id="IPR006035">
    <property type="entry name" value="Ureohydrolase"/>
</dbReference>
<dbReference type="AlphaFoldDB" id="A0A7J6M3S5"/>
<evidence type="ECO:0000256" key="3">
    <source>
        <dbReference type="ARBA" id="ARBA00018123"/>
    </source>
</evidence>
<dbReference type="Gene3D" id="3.40.800.10">
    <property type="entry name" value="Ureohydrolase domain"/>
    <property type="match status" value="1"/>
</dbReference>
<evidence type="ECO:0000256" key="10">
    <source>
        <dbReference type="RuleBase" id="RU003684"/>
    </source>
</evidence>
<evidence type="ECO:0000256" key="6">
    <source>
        <dbReference type="ARBA" id="ARBA00022801"/>
    </source>
</evidence>
<evidence type="ECO:0000313" key="14">
    <source>
        <dbReference type="EMBL" id="KAF4672488.1"/>
    </source>
</evidence>
<dbReference type="EMBL" id="JABAHT010000078">
    <property type="protein sequence ID" value="KAF4666213.1"/>
    <property type="molecule type" value="Genomic_DNA"/>
</dbReference>
<comment type="catalytic activity">
    <reaction evidence="8 11">
        <text>L-arginine + H2O = urea + L-ornithine</text>
        <dbReference type="Rhea" id="RHEA:20569"/>
        <dbReference type="ChEBI" id="CHEBI:15377"/>
        <dbReference type="ChEBI" id="CHEBI:16199"/>
        <dbReference type="ChEBI" id="CHEBI:32682"/>
        <dbReference type="ChEBI" id="CHEBI:46911"/>
        <dbReference type="EC" id="3.5.3.1"/>
    </reaction>
</comment>
<protein>
    <recommendedName>
        <fullName evidence="3 11">Arginase</fullName>
        <ecNumber evidence="2 11">3.5.3.1</ecNumber>
    </recommendedName>
</protein>
<evidence type="ECO:0000313" key="16">
    <source>
        <dbReference type="Proteomes" id="UP000572268"/>
    </source>
</evidence>
<dbReference type="EC" id="3.5.3.1" evidence="2 11"/>
<dbReference type="GO" id="GO:0000050">
    <property type="term" value="P:urea cycle"/>
    <property type="evidence" value="ECO:0007669"/>
    <property type="project" value="UniProtKB-UniPathway"/>
</dbReference>
<evidence type="ECO:0000256" key="9">
    <source>
        <dbReference type="PROSITE-ProRule" id="PRU00742"/>
    </source>
</evidence>
<dbReference type="GO" id="GO:0005829">
    <property type="term" value="C:cytosol"/>
    <property type="evidence" value="ECO:0007669"/>
    <property type="project" value="TreeGrafter"/>
</dbReference>
<proteinExistence type="inferred from homology"/>
<dbReference type="GO" id="GO:0004053">
    <property type="term" value="F:arginase activity"/>
    <property type="evidence" value="ECO:0007669"/>
    <property type="project" value="UniProtKB-EC"/>
</dbReference>
<dbReference type="GO" id="GO:0030145">
    <property type="term" value="F:manganese ion binding"/>
    <property type="evidence" value="ECO:0007669"/>
    <property type="project" value="TreeGrafter"/>
</dbReference>
<dbReference type="SUPFAM" id="SSF52768">
    <property type="entry name" value="Arginase/deacetylase"/>
    <property type="match status" value="1"/>
</dbReference>
<accession>A0A7J6M3S5</accession>
<dbReference type="PROSITE" id="PS51409">
    <property type="entry name" value="ARGINASE_2"/>
    <property type="match status" value="1"/>
</dbReference>